<name>A0A4Q1D3R8_9BACT</name>
<evidence type="ECO:0000313" key="2">
    <source>
        <dbReference type="Proteomes" id="UP000290545"/>
    </source>
</evidence>
<dbReference type="Proteomes" id="UP000290545">
    <property type="component" value="Unassembled WGS sequence"/>
</dbReference>
<accession>A0A4Q1D3R8</accession>
<keyword evidence="2" id="KW-1185">Reference proteome</keyword>
<organism evidence="1 2">
    <name type="scientific">Filimonas effusa</name>
    <dbReference type="NCBI Taxonomy" id="2508721"/>
    <lineage>
        <taxon>Bacteria</taxon>
        <taxon>Pseudomonadati</taxon>
        <taxon>Bacteroidota</taxon>
        <taxon>Chitinophagia</taxon>
        <taxon>Chitinophagales</taxon>
        <taxon>Chitinophagaceae</taxon>
        <taxon>Filimonas</taxon>
    </lineage>
</organism>
<evidence type="ECO:0000313" key="1">
    <source>
        <dbReference type="EMBL" id="RXK83082.1"/>
    </source>
</evidence>
<proteinExistence type="predicted"/>
<dbReference type="AlphaFoldDB" id="A0A4Q1D3R8"/>
<reference evidence="1 2" key="1">
    <citation type="submission" date="2019-01" db="EMBL/GenBank/DDBJ databases">
        <title>Filimonas sp. strain TTM-71.</title>
        <authorList>
            <person name="Chen W.-M."/>
        </authorList>
    </citation>
    <scope>NUCLEOTIDE SEQUENCE [LARGE SCALE GENOMIC DNA]</scope>
    <source>
        <strain evidence="1 2">TTM-71</strain>
    </source>
</reference>
<dbReference type="RefSeq" id="WP_129004036.1">
    <property type="nucleotide sequence ID" value="NZ_SDHZ01000002.1"/>
</dbReference>
<protein>
    <submittedName>
        <fullName evidence="1">Uncharacterized protein</fullName>
    </submittedName>
</protein>
<comment type="caution">
    <text evidence="1">The sequence shown here is derived from an EMBL/GenBank/DDBJ whole genome shotgun (WGS) entry which is preliminary data.</text>
</comment>
<dbReference type="OrthoDB" id="1523672at2"/>
<sequence length="291" mass="30486">MKQSTTGVYGFLSLAVLLFAWGCRSARGDQGDALQPTQWQQAPIVIDGNDSDWVKPLRYYAQKEKLAYNITSDSNNVYVQMTTKDEETQEKIIKGGMTVWFNSHAEMSEERAAGISFPTGAEGLRRNGAPISGRAAGANSNTSLPGLESYRLFGFSSTTAIDNYNAGQVSEEGVEVNLNFNAAGDLVYEAKVPLKVLYPKVTSGVYANRNLAVGFYIDGLLPQPGQRGSGGGGGGGISIGGGFGMGGFGGSGMGVSIGSGSLGRIGGGGGGRKAKQTRVWQTVYLAKAPRG</sequence>
<gene>
    <name evidence="1" type="ORF">ESB13_13235</name>
</gene>
<dbReference type="EMBL" id="SDHZ01000002">
    <property type="protein sequence ID" value="RXK83082.1"/>
    <property type="molecule type" value="Genomic_DNA"/>
</dbReference>